<organism evidence="2 3">
    <name type="scientific">Streptacidiphilus cavernicola</name>
    <dbReference type="NCBI Taxonomy" id="3342716"/>
    <lineage>
        <taxon>Bacteria</taxon>
        <taxon>Bacillati</taxon>
        <taxon>Actinomycetota</taxon>
        <taxon>Actinomycetes</taxon>
        <taxon>Kitasatosporales</taxon>
        <taxon>Streptomycetaceae</taxon>
        <taxon>Streptacidiphilus</taxon>
    </lineage>
</organism>
<feature type="region of interest" description="Disordered" evidence="1">
    <location>
        <begin position="1"/>
        <end position="43"/>
    </location>
</feature>
<proteinExistence type="predicted"/>
<evidence type="ECO:0000313" key="2">
    <source>
        <dbReference type="EMBL" id="MFC1415453.1"/>
    </source>
</evidence>
<accession>A0ABV6VPD3</accession>
<comment type="caution">
    <text evidence="2">The sequence shown here is derived from an EMBL/GenBank/DDBJ whole genome shotgun (WGS) entry which is preliminary data.</text>
</comment>
<gene>
    <name evidence="2" type="ORF">ACEZDE_02150</name>
</gene>
<dbReference type="EMBL" id="JBHFAB010000002">
    <property type="protein sequence ID" value="MFC1415453.1"/>
    <property type="molecule type" value="Genomic_DNA"/>
</dbReference>
<feature type="compositionally biased region" description="Low complexity" evidence="1">
    <location>
        <begin position="18"/>
        <end position="29"/>
    </location>
</feature>
<feature type="region of interest" description="Disordered" evidence="1">
    <location>
        <begin position="65"/>
        <end position="95"/>
    </location>
</feature>
<feature type="compositionally biased region" description="Pro residues" evidence="1">
    <location>
        <begin position="74"/>
        <end position="83"/>
    </location>
</feature>
<dbReference type="RefSeq" id="WP_380531229.1">
    <property type="nucleotide sequence ID" value="NZ_JBHFAB010000002.1"/>
</dbReference>
<keyword evidence="3" id="KW-1185">Reference proteome</keyword>
<reference evidence="2 3" key="1">
    <citation type="submission" date="2024-09" db="EMBL/GenBank/DDBJ databases">
        <authorList>
            <person name="Lee S.D."/>
        </authorList>
    </citation>
    <scope>NUCLEOTIDE SEQUENCE [LARGE SCALE GENOMIC DNA]</scope>
    <source>
        <strain evidence="2 3">N8-3</strain>
    </source>
</reference>
<evidence type="ECO:0000313" key="3">
    <source>
        <dbReference type="Proteomes" id="UP001592531"/>
    </source>
</evidence>
<protein>
    <submittedName>
        <fullName evidence="2">Uncharacterized protein</fullName>
    </submittedName>
</protein>
<name>A0ABV6VPD3_9ACTN</name>
<evidence type="ECO:0000256" key="1">
    <source>
        <dbReference type="SAM" id="MobiDB-lite"/>
    </source>
</evidence>
<feature type="compositionally biased region" description="Polar residues" evidence="1">
    <location>
        <begin position="1"/>
        <end position="12"/>
    </location>
</feature>
<dbReference type="Proteomes" id="UP001592531">
    <property type="component" value="Unassembled WGS sequence"/>
</dbReference>
<sequence>MTTGSVVRSSWRSFIGRSPSPSSSLSLSPAPGRGRGRDGHTLRQRFWASFTGLDLPPVRSARLGAAPAHATTPGSPPVAPRQPPPRRRTGGLPSGRFLLPRLPQVGGLTADGGDAVLVEASSPDGSATFLVRGHGTTPLAYSLELVVHGRDATRPLMTSVGYAGPDGVERLLLVPVVRARIGPPASYVRLPDLSAEAELTASAPVPVSPESASAWDAATVAASVRAALNEATREAWRQVRESVADDGLGAVIDRELR</sequence>